<evidence type="ECO:0000313" key="1">
    <source>
        <dbReference type="EMBL" id="KAK8215253.1"/>
    </source>
</evidence>
<dbReference type="Proteomes" id="UP001320706">
    <property type="component" value="Unassembled WGS sequence"/>
</dbReference>
<reference evidence="1" key="1">
    <citation type="submission" date="2024-02" db="EMBL/GenBank/DDBJ databases">
        <title>Metagenome Assembled Genome of Zalaria obscura JY119.</title>
        <authorList>
            <person name="Vighnesh L."/>
            <person name="Jagadeeshwari U."/>
            <person name="Venkata Ramana C."/>
            <person name="Sasikala C."/>
        </authorList>
    </citation>
    <scope>NUCLEOTIDE SEQUENCE</scope>
    <source>
        <strain evidence="1">JY119</strain>
    </source>
</reference>
<name>A0ACC3SIX5_9PEZI</name>
<evidence type="ECO:0000313" key="2">
    <source>
        <dbReference type="Proteomes" id="UP001320706"/>
    </source>
</evidence>
<dbReference type="EMBL" id="JAMKPW020000009">
    <property type="protein sequence ID" value="KAK8215253.1"/>
    <property type="molecule type" value="Genomic_DNA"/>
</dbReference>
<comment type="caution">
    <text evidence="1">The sequence shown here is derived from an EMBL/GenBank/DDBJ whole genome shotgun (WGS) entry which is preliminary data.</text>
</comment>
<organism evidence="1 2">
    <name type="scientific">Zalaria obscura</name>
    <dbReference type="NCBI Taxonomy" id="2024903"/>
    <lineage>
        <taxon>Eukaryota</taxon>
        <taxon>Fungi</taxon>
        <taxon>Dikarya</taxon>
        <taxon>Ascomycota</taxon>
        <taxon>Pezizomycotina</taxon>
        <taxon>Dothideomycetes</taxon>
        <taxon>Dothideomycetidae</taxon>
        <taxon>Dothideales</taxon>
        <taxon>Zalariaceae</taxon>
        <taxon>Zalaria</taxon>
    </lineage>
</organism>
<keyword evidence="2" id="KW-1185">Reference proteome</keyword>
<sequence>MVTPQRPAIGAEALTPVNGDLNNTSAARQAVQLESDPAYYDRSLAIPAEEDDPTVRELYRPFLQDEDVTKSDWISRLELSTVMKMSEADIARNGGDRLKILILYGSMRSRSYSQLTAFEAARILFRLGCDVRVYNPSGLPVKDDVQQDHHKVQELRSLSRWSDGHVWVSPEQHGNLTAVFKNQIDWIPLSTGSVRPTQGRTLAIAQVCGGSQSFNTVNSLRILGRWMRMFTIPNQSSIPMAYTQFTDVNAADGGSRLMPSGNRDRLVDCMEELIQRENGKEEQSAEGSAMTKAGTDPGIRPDSIGGRCMKRLIIVNCPN</sequence>
<gene>
    <name evidence="1" type="ORF">M8818_002265</name>
</gene>
<accession>A0ACC3SIX5</accession>
<proteinExistence type="predicted"/>
<protein>
    <submittedName>
        <fullName evidence="1">Uncharacterized protein</fullName>
    </submittedName>
</protein>